<reference evidence="3" key="1">
    <citation type="submission" date="2020-01" db="EMBL/GenBank/DDBJ databases">
        <title>Genome Sequencing of Three Apophysomyces-Like Fungal Strains Confirms a Novel Fungal Genus in the Mucoromycota with divergent Burkholderia-like Endosymbiotic Bacteria.</title>
        <authorList>
            <person name="Stajich J.E."/>
            <person name="Macias A.M."/>
            <person name="Carter-House D."/>
            <person name="Lovett B."/>
            <person name="Kasson L.R."/>
            <person name="Berry K."/>
            <person name="Grigoriev I."/>
            <person name="Chang Y."/>
            <person name="Spatafora J."/>
            <person name="Kasson M.T."/>
        </authorList>
    </citation>
    <scope>NUCLEOTIDE SEQUENCE</scope>
    <source>
        <strain evidence="3">NRRL A-21654</strain>
    </source>
</reference>
<evidence type="ECO:0000256" key="2">
    <source>
        <dbReference type="SAM" id="Phobius"/>
    </source>
</evidence>
<feature type="compositionally biased region" description="Basic residues" evidence="1">
    <location>
        <begin position="165"/>
        <end position="178"/>
    </location>
</feature>
<feature type="region of interest" description="Disordered" evidence="1">
    <location>
        <begin position="77"/>
        <end position="245"/>
    </location>
</feature>
<dbReference type="Proteomes" id="UP000605846">
    <property type="component" value="Unassembled WGS sequence"/>
</dbReference>
<accession>A0A8H7BSC6</accession>
<evidence type="ECO:0008006" key="5">
    <source>
        <dbReference type="Google" id="ProtNLM"/>
    </source>
</evidence>
<feature type="compositionally biased region" description="Low complexity" evidence="1">
    <location>
        <begin position="137"/>
        <end position="147"/>
    </location>
</feature>
<feature type="transmembrane region" description="Helical" evidence="2">
    <location>
        <begin position="36"/>
        <end position="55"/>
    </location>
</feature>
<evidence type="ECO:0000313" key="4">
    <source>
        <dbReference type="Proteomes" id="UP000605846"/>
    </source>
</evidence>
<dbReference type="AlphaFoldDB" id="A0A8H7BSC6"/>
<proteinExistence type="predicted"/>
<feature type="compositionally biased region" description="Basic and acidic residues" evidence="1">
    <location>
        <begin position="193"/>
        <end position="204"/>
    </location>
</feature>
<feature type="compositionally biased region" description="Polar residues" evidence="1">
    <location>
        <begin position="126"/>
        <end position="136"/>
    </location>
</feature>
<dbReference type="OrthoDB" id="10344424at2759"/>
<keyword evidence="2" id="KW-0472">Membrane</keyword>
<dbReference type="EMBL" id="JABAYA010000087">
    <property type="protein sequence ID" value="KAF7725948.1"/>
    <property type="molecule type" value="Genomic_DNA"/>
</dbReference>
<feature type="region of interest" description="Disordered" evidence="1">
    <location>
        <begin position="1"/>
        <end position="30"/>
    </location>
</feature>
<gene>
    <name evidence="3" type="ORF">EC973_009185</name>
</gene>
<keyword evidence="2" id="KW-1133">Transmembrane helix</keyword>
<feature type="compositionally biased region" description="Low complexity" evidence="1">
    <location>
        <begin position="8"/>
        <end position="30"/>
    </location>
</feature>
<comment type="caution">
    <text evidence="3">The sequence shown here is derived from an EMBL/GenBank/DDBJ whole genome shotgun (WGS) entry which is preliminary data.</text>
</comment>
<feature type="compositionally biased region" description="Pro residues" evidence="1">
    <location>
        <begin position="179"/>
        <end position="192"/>
    </location>
</feature>
<evidence type="ECO:0000256" key="1">
    <source>
        <dbReference type="SAM" id="MobiDB-lite"/>
    </source>
</evidence>
<organism evidence="3 4">
    <name type="scientific">Apophysomyces ossiformis</name>
    <dbReference type="NCBI Taxonomy" id="679940"/>
    <lineage>
        <taxon>Eukaryota</taxon>
        <taxon>Fungi</taxon>
        <taxon>Fungi incertae sedis</taxon>
        <taxon>Mucoromycota</taxon>
        <taxon>Mucoromycotina</taxon>
        <taxon>Mucoromycetes</taxon>
        <taxon>Mucorales</taxon>
        <taxon>Mucorineae</taxon>
        <taxon>Mucoraceae</taxon>
        <taxon>Apophysomyces</taxon>
    </lineage>
</organism>
<protein>
    <recommendedName>
        <fullName evidence="5">Transmembrane protein</fullName>
    </recommendedName>
</protein>
<keyword evidence="4" id="KW-1185">Reference proteome</keyword>
<evidence type="ECO:0000313" key="3">
    <source>
        <dbReference type="EMBL" id="KAF7725948.1"/>
    </source>
</evidence>
<keyword evidence="2" id="KW-0812">Transmembrane</keyword>
<sequence length="245" mass="27823">MDDSIAGSQTSSTSQPTLPTAPSPSSSPQSPTIVNLQWLIALVPVVGAIVLYTCLRIRNARNRLKELEEGTLERRTMTAPHPGTSMENDDTQTTVTITPPPSFTAHTLGRDRRGRLRIPARPLLQFPSSSPLRTQRSNSSLFSSTSSLWRRFQQHNSTEDELDRRRRRSRRRRRRQRPPRTPPPMYPGSPPPKYEDVIRSERNEPSTNVQTRLSAEEHQQTENEPLVHLQQRLAATDIGNRDEIP</sequence>
<name>A0A8H7BSC6_9FUNG</name>